<proteinExistence type="predicted"/>
<dbReference type="EMBL" id="CAEZWG010000003">
    <property type="protein sequence ID" value="CAB4643357.1"/>
    <property type="molecule type" value="Genomic_DNA"/>
</dbReference>
<evidence type="ECO:0000313" key="1">
    <source>
        <dbReference type="EMBL" id="CAB4643357.1"/>
    </source>
</evidence>
<protein>
    <submittedName>
        <fullName evidence="1">Unannotated protein</fullName>
    </submittedName>
</protein>
<gene>
    <name evidence="1" type="ORF">UFOPK2234_00051</name>
</gene>
<name>A0A6J6K0T2_9ZZZZ</name>
<organism evidence="1">
    <name type="scientific">freshwater metagenome</name>
    <dbReference type="NCBI Taxonomy" id="449393"/>
    <lineage>
        <taxon>unclassified sequences</taxon>
        <taxon>metagenomes</taxon>
        <taxon>ecological metagenomes</taxon>
    </lineage>
</organism>
<dbReference type="AlphaFoldDB" id="A0A6J6K0T2"/>
<reference evidence="1" key="1">
    <citation type="submission" date="2020-05" db="EMBL/GenBank/DDBJ databases">
        <authorList>
            <person name="Chiriac C."/>
            <person name="Salcher M."/>
            <person name="Ghai R."/>
            <person name="Kavagutti S V."/>
        </authorList>
    </citation>
    <scope>NUCLEOTIDE SEQUENCE</scope>
</reference>
<accession>A0A6J6K0T2</accession>
<sequence length="63" mass="6615">MRQIACGDCVVSVLLEIKPTPEKNAEFSNSDKAAISNLASVGLVPPLRFKPASKSGASRKKTG</sequence>